<dbReference type="CDD" id="cd03244">
    <property type="entry name" value="ABCC_MRP_domain2"/>
    <property type="match status" value="1"/>
</dbReference>
<keyword evidence="6" id="KW-0067">ATP-binding</keyword>
<dbReference type="InterPro" id="IPR017871">
    <property type="entry name" value="ABC_transporter-like_CS"/>
</dbReference>
<feature type="domain" description="ABC transporter" evidence="11">
    <location>
        <begin position="153"/>
        <end position="382"/>
    </location>
</feature>
<dbReference type="GO" id="GO:0016887">
    <property type="term" value="F:ATP hydrolysis activity"/>
    <property type="evidence" value="ECO:0007669"/>
    <property type="project" value="InterPro"/>
</dbReference>
<gene>
    <name evidence="13" type="ORF">CSUB01_09572</name>
</gene>
<dbReference type="EMBL" id="JMSE01001526">
    <property type="protein sequence ID" value="KDN60303.1"/>
    <property type="molecule type" value="Genomic_DNA"/>
</dbReference>
<proteinExistence type="predicted"/>
<dbReference type="InterPro" id="IPR050173">
    <property type="entry name" value="ABC_transporter_C-like"/>
</dbReference>
<dbReference type="Pfam" id="PF00664">
    <property type="entry name" value="ABC_membrane"/>
    <property type="match status" value="1"/>
</dbReference>
<feature type="domain" description="ABC transporter" evidence="11">
    <location>
        <begin position="753"/>
        <end position="991"/>
    </location>
</feature>
<comment type="subcellular location">
    <subcellularLocation>
        <location evidence="1">Cell membrane</location>
        <topology evidence="1">Multi-pass membrane protein</topology>
    </subcellularLocation>
</comment>
<feature type="transmembrane region" description="Helical" evidence="10">
    <location>
        <begin position="647"/>
        <end position="677"/>
    </location>
</feature>
<keyword evidence="5" id="KW-0547">Nucleotide-binding</keyword>
<evidence type="ECO:0000256" key="6">
    <source>
        <dbReference type="ARBA" id="ARBA00022840"/>
    </source>
</evidence>
<dbReference type="InterPro" id="IPR003439">
    <property type="entry name" value="ABC_transporter-like_ATP-bd"/>
</dbReference>
<feature type="compositionally biased region" description="Basic and acidic residues" evidence="9">
    <location>
        <begin position="400"/>
        <end position="413"/>
    </location>
</feature>
<comment type="caution">
    <text evidence="13">The sequence shown here is derived from an EMBL/GenBank/DDBJ whole genome shotgun (WGS) entry which is preliminary data.</text>
</comment>
<dbReference type="SUPFAM" id="SSF90123">
    <property type="entry name" value="ABC transporter transmembrane region"/>
    <property type="match status" value="2"/>
</dbReference>
<dbReference type="FunFam" id="3.40.50.300:FF:000838">
    <property type="entry name" value="ABC multidrug transporter (Eurofung)"/>
    <property type="match status" value="1"/>
</dbReference>
<evidence type="ECO:0008006" key="15">
    <source>
        <dbReference type="Google" id="ProtNLM"/>
    </source>
</evidence>
<dbReference type="SUPFAM" id="SSF52540">
    <property type="entry name" value="P-loop containing nucleoside triphosphate hydrolases"/>
    <property type="match status" value="2"/>
</dbReference>
<dbReference type="PROSITE" id="PS50929">
    <property type="entry name" value="ABC_TM1F"/>
    <property type="match status" value="1"/>
</dbReference>
<dbReference type="CDD" id="cd18580">
    <property type="entry name" value="ABC_6TM_ABCC_D2"/>
    <property type="match status" value="1"/>
</dbReference>
<dbReference type="InterPro" id="IPR036640">
    <property type="entry name" value="ABC1_TM_sf"/>
</dbReference>
<dbReference type="eggNOG" id="KOG0054">
    <property type="taxonomic scope" value="Eukaryota"/>
</dbReference>
<evidence type="ECO:0000256" key="1">
    <source>
        <dbReference type="ARBA" id="ARBA00004651"/>
    </source>
</evidence>
<dbReference type="InterPro" id="IPR003593">
    <property type="entry name" value="AAA+_ATPase"/>
</dbReference>
<dbReference type="GO" id="GO:0140359">
    <property type="term" value="F:ABC-type transporter activity"/>
    <property type="evidence" value="ECO:0007669"/>
    <property type="project" value="InterPro"/>
</dbReference>
<dbReference type="AlphaFoldDB" id="A0A066WTT9"/>
<keyword evidence="7 10" id="KW-1133">Transmembrane helix</keyword>
<dbReference type="OMA" id="WIRNRSI"/>
<keyword evidence="4 10" id="KW-0812">Transmembrane</keyword>
<dbReference type="Proteomes" id="UP000027238">
    <property type="component" value="Unassembled WGS sequence"/>
</dbReference>
<dbReference type="OrthoDB" id="6500128at2759"/>
<protein>
    <recommendedName>
        <fullName evidence="15">ABC transporter</fullName>
    </recommendedName>
</protein>
<dbReference type="InterPro" id="IPR044726">
    <property type="entry name" value="ABCC_6TM_D2"/>
</dbReference>
<dbReference type="PANTHER" id="PTHR24223">
    <property type="entry name" value="ATP-BINDING CASSETTE SUB-FAMILY C"/>
    <property type="match status" value="1"/>
</dbReference>
<feature type="domain" description="ABC transmembrane type-1" evidence="12">
    <location>
        <begin position="439"/>
        <end position="714"/>
    </location>
</feature>
<evidence type="ECO:0000256" key="4">
    <source>
        <dbReference type="ARBA" id="ARBA00022692"/>
    </source>
</evidence>
<dbReference type="HOGENOM" id="CLU_000604_27_9_1"/>
<dbReference type="GO" id="GO:0005524">
    <property type="term" value="F:ATP binding"/>
    <property type="evidence" value="ECO:0007669"/>
    <property type="project" value="UniProtKB-KW"/>
</dbReference>
<reference evidence="14" key="1">
    <citation type="journal article" date="2014" name="Genome Announc.">
        <title>Draft genome sequence of Colletotrichum sublineola, a destructive pathogen of cultivated sorghum.</title>
        <authorList>
            <person name="Baroncelli R."/>
            <person name="Sanz-Martin J.M."/>
            <person name="Rech G.E."/>
            <person name="Sukno S.A."/>
            <person name="Thon M.R."/>
        </authorList>
    </citation>
    <scope>NUCLEOTIDE SEQUENCE [LARGE SCALE GENOMIC DNA]</scope>
    <source>
        <strain evidence="14">TX430BB</strain>
    </source>
</reference>
<evidence type="ECO:0000256" key="3">
    <source>
        <dbReference type="ARBA" id="ARBA00022475"/>
    </source>
</evidence>
<sequence>MVQQLRIAELNMSKKFRMFIVRIILISNLSDQMTPAVVVTAAVFWTRADGFTISQTFTSLAIVALVSTPLANLIGSYPTFVSSVACFGRIQEFLVQDERKHEQVRGIQPTAKRRSVSTASIPDTSSDTASKHRAIEMKATNSQQPSQRSGLAISLENVTVGVEGKEEPILRDITLSIPRAKYTEVTGVVGCGKSTFLKAILGEMSLKSGNIRFVEPNMSVAFCEQSAWLRNISIKDNIVGQERFDDEWYGRVVFACDLKQDISRLPKRDDTLVGSGGITLSGGQKQRVALARAVYARKSIVLLDDPFSALDAETRTNVFSRLLGRKGLLREGDTTVVHATPAGPRKSIADNIILLNKTGSLEQAGPSVDLTTAFKDVDFEPHREDSIQEDQDANVATEAPKSEASETRGKDTTQRQSGDFSLYKFYLGSIGPTLAITFVLAAAAYIFLGFMPNIWLRIWTERGTNDGSRGAYFGAYLAFCLGTVLFSGLAVGLFFVVIIPHSAARLHWKLLDSVLKAPLWFFTTVDSGVTLNRFSQDMTLVDQTLPTAFFEVVLDTLVAIASTALIASGARYFAAIIPFCVVPLYLLQKFYLKTSRQMRHIDLESKSPLYTHFTETLNGVVTIRAFGWQPGFVQEQLRLLDISQRPYYLLFCIQRWLGIMLDLFVAVIATILVAFAVKSTNTTSGGAIGLSMVSLMGLNSSLSRLISSWTNLETSLGAIARLRDFVRDTPHEDGANAQNLAPVPQGWPSSGAIKIMSMNAGYKADDENVLREVSLSIKPGQKVGICGRTGSGKTSMLLTMLHLLDMPIGSIRIDDIDLCTLSREAIRSHFITLPQDPVTLPGTVRTNLDPNGSFDGQSGDEALLEALKKTCLWDDVIKSRGGLDASFAELGLSHGQQQLFALARAILHKDQSRVVLLDEATSSVDHKTDKLLQEVIRKEFSSHTILAVAHRLRTIEDYDVVVVMDNGRIVEVGNPRQLREQSGSAFQRLHTY</sequence>
<evidence type="ECO:0000313" key="14">
    <source>
        <dbReference type="Proteomes" id="UP000027238"/>
    </source>
</evidence>
<keyword evidence="8 10" id="KW-0472">Membrane</keyword>
<keyword evidence="2" id="KW-0813">Transport</keyword>
<keyword evidence="14" id="KW-1185">Reference proteome</keyword>
<feature type="transmembrane region" description="Helical" evidence="10">
    <location>
        <begin position="425"/>
        <end position="451"/>
    </location>
</feature>
<feature type="compositionally biased region" description="Polar residues" evidence="9">
    <location>
        <begin position="116"/>
        <end position="128"/>
    </location>
</feature>
<dbReference type="SMART" id="SM00382">
    <property type="entry name" value="AAA"/>
    <property type="match status" value="2"/>
</dbReference>
<accession>A0A066WTT9</accession>
<evidence type="ECO:0000313" key="13">
    <source>
        <dbReference type="EMBL" id="KDN60303.1"/>
    </source>
</evidence>
<evidence type="ECO:0000259" key="11">
    <source>
        <dbReference type="PROSITE" id="PS50893"/>
    </source>
</evidence>
<dbReference type="InterPro" id="IPR011527">
    <property type="entry name" value="ABC1_TM_dom"/>
</dbReference>
<evidence type="ECO:0000256" key="7">
    <source>
        <dbReference type="ARBA" id="ARBA00022989"/>
    </source>
</evidence>
<dbReference type="FunFam" id="1.20.1560.10:FF:000066">
    <property type="entry name" value="ABC multidrug transporter (Eurofung)"/>
    <property type="match status" value="1"/>
</dbReference>
<feature type="transmembrane region" description="Helical" evidence="10">
    <location>
        <begin position="572"/>
        <end position="592"/>
    </location>
</feature>
<dbReference type="Pfam" id="PF00005">
    <property type="entry name" value="ABC_tran"/>
    <property type="match status" value="2"/>
</dbReference>
<evidence type="ECO:0000256" key="2">
    <source>
        <dbReference type="ARBA" id="ARBA00022448"/>
    </source>
</evidence>
<feature type="region of interest" description="Disordered" evidence="9">
    <location>
        <begin position="104"/>
        <end position="131"/>
    </location>
</feature>
<dbReference type="STRING" id="1173701.A0A066WTT9"/>
<organism evidence="13 14">
    <name type="scientific">Colletotrichum sublineola</name>
    <name type="common">Sorghum anthracnose fungus</name>
    <dbReference type="NCBI Taxonomy" id="1173701"/>
    <lineage>
        <taxon>Eukaryota</taxon>
        <taxon>Fungi</taxon>
        <taxon>Dikarya</taxon>
        <taxon>Ascomycota</taxon>
        <taxon>Pezizomycotina</taxon>
        <taxon>Sordariomycetes</taxon>
        <taxon>Hypocreomycetidae</taxon>
        <taxon>Glomerellales</taxon>
        <taxon>Glomerellaceae</taxon>
        <taxon>Colletotrichum</taxon>
        <taxon>Colletotrichum graminicola species complex</taxon>
    </lineage>
</organism>
<feature type="transmembrane region" description="Helical" evidence="10">
    <location>
        <begin position="471"/>
        <end position="499"/>
    </location>
</feature>
<dbReference type="InterPro" id="IPR027417">
    <property type="entry name" value="P-loop_NTPase"/>
</dbReference>
<evidence type="ECO:0000256" key="10">
    <source>
        <dbReference type="SAM" id="Phobius"/>
    </source>
</evidence>
<dbReference type="Gene3D" id="3.40.50.300">
    <property type="entry name" value="P-loop containing nucleotide triphosphate hydrolases"/>
    <property type="match status" value="2"/>
</dbReference>
<evidence type="ECO:0000256" key="5">
    <source>
        <dbReference type="ARBA" id="ARBA00022741"/>
    </source>
</evidence>
<name>A0A066WTT9_COLSU</name>
<evidence type="ECO:0000259" key="12">
    <source>
        <dbReference type="PROSITE" id="PS50929"/>
    </source>
</evidence>
<keyword evidence="3" id="KW-1003">Cell membrane</keyword>
<dbReference type="PANTHER" id="PTHR24223:SF269">
    <property type="entry name" value="ABC MULTIDRUG TRANSPORTER (EUROFUNG)-RELATED"/>
    <property type="match status" value="1"/>
</dbReference>
<dbReference type="PROSITE" id="PS50893">
    <property type="entry name" value="ABC_TRANSPORTER_2"/>
    <property type="match status" value="2"/>
</dbReference>
<feature type="region of interest" description="Disordered" evidence="9">
    <location>
        <begin position="383"/>
        <end position="415"/>
    </location>
</feature>
<evidence type="ECO:0000256" key="9">
    <source>
        <dbReference type="SAM" id="MobiDB-lite"/>
    </source>
</evidence>
<dbReference type="PROSITE" id="PS00211">
    <property type="entry name" value="ABC_TRANSPORTER_1"/>
    <property type="match status" value="2"/>
</dbReference>
<dbReference type="GO" id="GO:0005886">
    <property type="term" value="C:plasma membrane"/>
    <property type="evidence" value="ECO:0007669"/>
    <property type="project" value="UniProtKB-SubCell"/>
</dbReference>
<dbReference type="Gene3D" id="1.20.1560.10">
    <property type="entry name" value="ABC transporter type 1, transmembrane domain"/>
    <property type="match status" value="2"/>
</dbReference>
<evidence type="ECO:0000256" key="8">
    <source>
        <dbReference type="ARBA" id="ARBA00023136"/>
    </source>
</evidence>